<keyword evidence="1" id="KW-1133">Transmembrane helix</keyword>
<feature type="transmembrane region" description="Helical" evidence="1">
    <location>
        <begin position="27"/>
        <end position="53"/>
    </location>
</feature>
<keyword evidence="1" id="KW-0472">Membrane</keyword>
<dbReference type="Pfam" id="PF04657">
    <property type="entry name" value="DMT_YdcZ"/>
    <property type="match status" value="2"/>
</dbReference>
<feature type="transmembrane region" description="Helical" evidence="1">
    <location>
        <begin position="65"/>
        <end position="88"/>
    </location>
</feature>
<feature type="transmembrane region" description="Helical" evidence="1">
    <location>
        <begin position="94"/>
        <end position="117"/>
    </location>
</feature>
<evidence type="ECO:0000313" key="3">
    <source>
        <dbReference type="EMBL" id="STZ02285.1"/>
    </source>
</evidence>
<evidence type="ECO:0000313" key="2">
    <source>
        <dbReference type="EMBL" id="OPH39586.1"/>
    </source>
</evidence>
<sequence>MTFIIGLLAGVCIACQSAVNAQLRLHLGFAFLTSFVSFLVGLIFLVGLSLGFGSPLWFDKVTLSAVPWWAWLGGVLGTVGLTANVLIFPKLGGVQTAVMPILGQVLMGLMIDSFGLLRSVQIPFLGSRIVGVLLVLTGVFVAIVLPQRRQLAKTGDNAWLWRGVGVLGGMALATQAAVNGELGRQLDSSLGGAVVSFLVGTGVLFVIALCYEKSLVHLIKPTQGQPLWIWGGGVLGALFILSGVYLVPKIGTGQVVMLVLSGLICGSLLVDKFGLFGVTKKAVLPVQILGVVLLLVGVGCIRLV</sequence>
<dbReference type="PANTHER" id="PTHR34821">
    <property type="entry name" value="INNER MEMBRANE PROTEIN YDCZ"/>
    <property type="match status" value="1"/>
</dbReference>
<proteinExistence type="predicted"/>
<feature type="transmembrane region" description="Helical" evidence="1">
    <location>
        <begin position="129"/>
        <end position="147"/>
    </location>
</feature>
<organism evidence="3 5">
    <name type="scientific">Moraxella equi</name>
    <dbReference type="NCBI Taxonomy" id="60442"/>
    <lineage>
        <taxon>Bacteria</taxon>
        <taxon>Pseudomonadati</taxon>
        <taxon>Pseudomonadota</taxon>
        <taxon>Gammaproteobacteria</taxon>
        <taxon>Moraxellales</taxon>
        <taxon>Moraxellaceae</taxon>
        <taxon>Moraxella</taxon>
    </lineage>
</organism>
<dbReference type="InterPro" id="IPR006750">
    <property type="entry name" value="YdcZ"/>
</dbReference>
<feature type="transmembrane region" description="Helical" evidence="1">
    <location>
        <begin position="282"/>
        <end position="301"/>
    </location>
</feature>
<protein>
    <submittedName>
        <fullName evidence="3">Uncharacterized protein conserved in bacteria</fullName>
    </submittedName>
</protein>
<keyword evidence="1" id="KW-0812">Transmembrane</keyword>
<feature type="transmembrane region" description="Helical" evidence="1">
    <location>
        <begin position="190"/>
        <end position="208"/>
    </location>
</feature>
<dbReference type="PANTHER" id="PTHR34821:SF2">
    <property type="entry name" value="INNER MEMBRANE PROTEIN YDCZ"/>
    <property type="match status" value="1"/>
</dbReference>
<evidence type="ECO:0000313" key="5">
    <source>
        <dbReference type="Proteomes" id="UP000254618"/>
    </source>
</evidence>
<dbReference type="Proteomes" id="UP000254618">
    <property type="component" value="Unassembled WGS sequence"/>
</dbReference>
<dbReference type="Proteomes" id="UP000190777">
    <property type="component" value="Unassembled WGS sequence"/>
</dbReference>
<accession>A0A378QN57</accession>
<feature type="transmembrane region" description="Helical" evidence="1">
    <location>
        <begin position="228"/>
        <end position="248"/>
    </location>
</feature>
<name>A0A378QN57_9GAMM</name>
<dbReference type="GO" id="GO:0005886">
    <property type="term" value="C:plasma membrane"/>
    <property type="evidence" value="ECO:0007669"/>
    <property type="project" value="TreeGrafter"/>
</dbReference>
<dbReference type="EMBL" id="MXAP01000033">
    <property type="protein sequence ID" value="OPH39586.1"/>
    <property type="molecule type" value="Genomic_DNA"/>
</dbReference>
<dbReference type="AlphaFoldDB" id="A0A378QN57"/>
<reference evidence="3 5" key="2">
    <citation type="submission" date="2018-06" db="EMBL/GenBank/DDBJ databases">
        <authorList>
            <consortium name="Pathogen Informatics"/>
            <person name="Doyle S."/>
        </authorList>
    </citation>
    <scope>NUCLEOTIDE SEQUENCE [LARGE SCALE GENOMIC DNA]</scope>
    <source>
        <strain evidence="3 5">NCTC11012</strain>
    </source>
</reference>
<reference evidence="2 4" key="1">
    <citation type="submission" date="2017-03" db="EMBL/GenBank/DDBJ databases">
        <title>Draft genome sequence of Moraxella equi CCUG 4950T type strain.</title>
        <authorList>
            <person name="Salva-Serra F."/>
            <person name="Engstrom-Jakobsson H."/>
            <person name="Thorell K."/>
            <person name="Jaen-Luchoro D."/>
            <person name="Gonzales-Siles L."/>
            <person name="Karlsson R."/>
            <person name="Yazdan S."/>
            <person name="Boulund F."/>
            <person name="Johnning A."/>
            <person name="Engstrand L."/>
            <person name="Kristiansson E."/>
            <person name="Moore E."/>
        </authorList>
    </citation>
    <scope>NUCLEOTIDE SEQUENCE [LARGE SCALE GENOMIC DNA]</scope>
    <source>
        <strain evidence="2 4">CCUG 4950</strain>
    </source>
</reference>
<gene>
    <name evidence="2" type="ORF">B5J93_03515</name>
    <name evidence="3" type="ORF">NCTC11012_00509</name>
</gene>
<evidence type="ECO:0000256" key="1">
    <source>
        <dbReference type="SAM" id="Phobius"/>
    </source>
</evidence>
<dbReference type="EMBL" id="UGQF01000001">
    <property type="protein sequence ID" value="STZ02285.1"/>
    <property type="molecule type" value="Genomic_DNA"/>
</dbReference>
<evidence type="ECO:0000313" key="4">
    <source>
        <dbReference type="Proteomes" id="UP000190777"/>
    </source>
</evidence>
<feature type="transmembrane region" description="Helical" evidence="1">
    <location>
        <begin position="255"/>
        <end position="276"/>
    </location>
</feature>
<dbReference type="RefSeq" id="WP_079324656.1">
    <property type="nucleotide sequence ID" value="NZ_MXAP01000033.1"/>
</dbReference>
<keyword evidence="4" id="KW-1185">Reference proteome</keyword>